<accession>A0A2A2F9L7</accession>
<evidence type="ECO:0000256" key="7">
    <source>
        <dbReference type="ARBA" id="ARBA00022801"/>
    </source>
</evidence>
<evidence type="ECO:0000256" key="6">
    <source>
        <dbReference type="ARBA" id="ARBA00022763"/>
    </source>
</evidence>
<dbReference type="CDD" id="cd06138">
    <property type="entry name" value="ExoI_N"/>
    <property type="match status" value="1"/>
</dbReference>
<dbReference type="Gene3D" id="1.10.287.1240">
    <property type="match status" value="1"/>
</dbReference>
<keyword evidence="11 13" id="KW-0234">DNA repair</keyword>
<dbReference type="InterPro" id="IPR034747">
    <property type="entry name" value="EXOI_SH3"/>
</dbReference>
<comment type="catalytic activity">
    <reaction evidence="1 13">
        <text>Exonucleolytic cleavage in the 3'- to 5'-direction to yield nucleoside 5'-phosphates.</text>
        <dbReference type="EC" id="3.1.11.1"/>
    </reaction>
</comment>
<dbReference type="Gene3D" id="3.30.420.10">
    <property type="entry name" value="Ribonuclease H-like superfamily/Ribonuclease H"/>
    <property type="match status" value="1"/>
</dbReference>
<keyword evidence="10" id="KW-0238">DNA-binding</keyword>
<comment type="caution">
    <text evidence="18">The sequence shown here is derived from an EMBL/GenBank/DDBJ whole genome shotgun (WGS) entry which is preliminary data.</text>
</comment>
<dbReference type="InterPro" id="IPR058561">
    <property type="entry name" value="Exonuc_1_C"/>
</dbReference>
<feature type="binding site" evidence="15">
    <location>
        <position position="10"/>
    </location>
    <ligand>
        <name>Mg(2+)</name>
        <dbReference type="ChEBI" id="CHEBI:18420"/>
        <label>2</label>
    </ligand>
</feature>
<keyword evidence="5 15" id="KW-0479">Metal-binding</keyword>
<evidence type="ECO:0000256" key="13">
    <source>
        <dbReference type="PIRNR" id="PIRNR000977"/>
    </source>
</evidence>
<proteinExistence type="predicted"/>
<evidence type="ECO:0000313" key="18">
    <source>
        <dbReference type="EMBL" id="PAU81424.1"/>
    </source>
</evidence>
<evidence type="ECO:0000256" key="10">
    <source>
        <dbReference type="ARBA" id="ARBA00023125"/>
    </source>
</evidence>
<feature type="binding site" evidence="14">
    <location>
        <position position="158"/>
    </location>
    <ligand>
        <name>substrate</name>
    </ligand>
</feature>
<dbReference type="Gene3D" id="1.20.1280.70">
    <property type="entry name" value="Exonuclease ExoI, domain 3"/>
    <property type="match status" value="1"/>
</dbReference>
<evidence type="ECO:0000313" key="19">
    <source>
        <dbReference type="Proteomes" id="UP000218896"/>
    </source>
</evidence>
<dbReference type="FunFam" id="3.30.420.10:FF:000033">
    <property type="entry name" value="Exodeoxyribonuclease I"/>
    <property type="match status" value="1"/>
</dbReference>
<dbReference type="GO" id="GO:0046872">
    <property type="term" value="F:metal ion binding"/>
    <property type="evidence" value="ECO:0007669"/>
    <property type="project" value="UniProtKB-KW"/>
</dbReference>
<feature type="domain" description="ExoI C-terminal" evidence="17">
    <location>
        <begin position="356"/>
        <end position="478"/>
    </location>
</feature>
<dbReference type="RefSeq" id="WP_095617143.1">
    <property type="nucleotide sequence ID" value="NZ_NSKD01000002.1"/>
</dbReference>
<dbReference type="InterPro" id="IPR013520">
    <property type="entry name" value="Ribonucl_H"/>
</dbReference>
<reference evidence="18 19" key="1">
    <citation type="submission" date="2017-08" db="EMBL/GenBank/DDBJ databases">
        <title>Halovibrio sewagensis sp. nov., isolated from wastewater of high salinity.</title>
        <authorList>
            <person name="Dong X."/>
            <person name="Zhang G."/>
        </authorList>
    </citation>
    <scope>NUCLEOTIDE SEQUENCE [LARGE SCALE GENOMIC DNA]</scope>
    <source>
        <strain evidence="18 19">YL5-2</strain>
    </source>
</reference>
<dbReference type="Proteomes" id="UP000218896">
    <property type="component" value="Unassembled WGS sequence"/>
</dbReference>
<name>A0A2A2F9L7_9GAMM</name>
<dbReference type="InterPro" id="IPR012337">
    <property type="entry name" value="RNaseH-like_sf"/>
</dbReference>
<dbReference type="Gene3D" id="3.30.1520.20">
    <property type="entry name" value="Exonuclease ExoI, domain 2"/>
    <property type="match status" value="1"/>
</dbReference>
<dbReference type="Pfam" id="PF08411">
    <property type="entry name" value="ExoI_SH3"/>
    <property type="match status" value="1"/>
</dbReference>
<evidence type="ECO:0000259" key="16">
    <source>
        <dbReference type="PROSITE" id="PS51784"/>
    </source>
</evidence>
<evidence type="ECO:0000256" key="9">
    <source>
        <dbReference type="ARBA" id="ARBA00022842"/>
    </source>
</evidence>
<comment type="cofactor">
    <cofactor evidence="15">
        <name>Mg(2+)</name>
        <dbReference type="ChEBI" id="CHEBI:18420"/>
    </cofactor>
    <text evidence="15">Binds 2 Mg(2+) ions per monomer.</text>
</comment>
<keyword evidence="6 13" id="KW-0227">DNA damage</keyword>
<dbReference type="SUPFAM" id="SSF53098">
    <property type="entry name" value="Ribonuclease H-like"/>
    <property type="match status" value="1"/>
</dbReference>
<organism evidence="18 19">
    <name type="scientific">Halovibrio salipaludis</name>
    <dbReference type="NCBI Taxonomy" id="2032626"/>
    <lineage>
        <taxon>Bacteria</taxon>
        <taxon>Pseudomonadati</taxon>
        <taxon>Pseudomonadota</taxon>
        <taxon>Gammaproteobacteria</taxon>
        <taxon>Oceanospirillales</taxon>
        <taxon>Halomonadaceae</taxon>
        <taxon>Halovibrio</taxon>
    </lineage>
</organism>
<dbReference type="InterPro" id="IPR013620">
    <property type="entry name" value="Exonuc_1_SH3"/>
</dbReference>
<sequence length="481" mass="55056">MQSFFWHDYETFGADPVHDRPAQFAGVRTDPELNIIGEPVTLYARPAEDYVPDPVATLVTGITPQDCLNEGLPEAEFIERINELFMEPGTCAVGYNSLRFDDEVTRHTLYRNLRDPYAREWKNGNSRWDIIDMVRLAHAVRPEGIEWPTHEDGRPSFRLEDITRANGIEHGEAHDAMADVYATIEVARLIRDRQPKLFDYVLQHRDKRSVLSMLDTSKGKPVLHVSSMYPSEQGCCALVAPVAAHPVNRNSVIVFDLRQDPRQLEGLSPERIREQLFKPSEERTDSDGPRPALKEIRANTCPIVAPAALLKELPEERLQRFGLDREALRANLDALRGMEGLAERLRVVYGESPESGERDPDEALYSGGFIGDADRRRLQEIVETPPGIMGELEPAFEDPRLAELFFRYRARNYPQSLSAEEQEQWERFRYQRLMEPGPGWRSLPGFFEDLQQRIADSSLSRRDQLLLQDLQFYGESLIPSL</sequence>
<keyword evidence="9 15" id="KW-0460">Magnesium</keyword>
<dbReference type="InterPro" id="IPR038649">
    <property type="entry name" value="EXOI_SH3_sf"/>
</dbReference>
<dbReference type="Pfam" id="PF00929">
    <property type="entry name" value="RNase_T"/>
    <property type="match status" value="1"/>
</dbReference>
<evidence type="ECO:0000256" key="12">
    <source>
        <dbReference type="ARBA" id="ARBA00046792"/>
    </source>
</evidence>
<keyword evidence="4 13" id="KW-0540">Nuclease</keyword>
<dbReference type="PROSITE" id="PS51785">
    <property type="entry name" value="EXOI_C"/>
    <property type="match status" value="1"/>
</dbReference>
<gene>
    <name evidence="18" type="ORF">CK501_07725</name>
</gene>
<keyword evidence="8 13" id="KW-0269">Exonuclease</keyword>
<dbReference type="InterPro" id="IPR036397">
    <property type="entry name" value="RNaseH_sf"/>
</dbReference>
<evidence type="ECO:0000259" key="17">
    <source>
        <dbReference type="PROSITE" id="PS51785"/>
    </source>
</evidence>
<evidence type="ECO:0000256" key="11">
    <source>
        <dbReference type="ARBA" id="ARBA00023204"/>
    </source>
</evidence>
<dbReference type="InterPro" id="IPR023607">
    <property type="entry name" value="Exodeoxyribonuclease_I"/>
</dbReference>
<dbReference type="EMBL" id="NSKD01000002">
    <property type="protein sequence ID" value="PAU81424.1"/>
    <property type="molecule type" value="Genomic_DNA"/>
</dbReference>
<dbReference type="Pfam" id="PF26016">
    <property type="entry name" value="ExoI_C"/>
    <property type="match status" value="1"/>
</dbReference>
<feature type="binding site" evidence="15">
    <location>
        <position position="8"/>
    </location>
    <ligand>
        <name>Mg(2+)</name>
        <dbReference type="ChEBI" id="CHEBI:18420"/>
        <label>1</label>
    </ligand>
</feature>
<dbReference type="SMART" id="SM00479">
    <property type="entry name" value="EXOIII"/>
    <property type="match status" value="1"/>
</dbReference>
<evidence type="ECO:0000256" key="4">
    <source>
        <dbReference type="ARBA" id="ARBA00022722"/>
    </source>
</evidence>
<evidence type="ECO:0000256" key="5">
    <source>
        <dbReference type="ARBA" id="ARBA00022723"/>
    </source>
</evidence>
<evidence type="ECO:0000256" key="14">
    <source>
        <dbReference type="PIRSR" id="PIRSR000977-1"/>
    </source>
</evidence>
<dbReference type="GO" id="GO:0008310">
    <property type="term" value="F:single-stranded DNA 3'-5' DNA exonuclease activity"/>
    <property type="evidence" value="ECO:0007669"/>
    <property type="project" value="UniProtKB-EC"/>
</dbReference>
<dbReference type="GO" id="GO:0003677">
    <property type="term" value="F:DNA binding"/>
    <property type="evidence" value="ECO:0007669"/>
    <property type="project" value="UniProtKB-KW"/>
</dbReference>
<dbReference type="NCBIfam" id="NF008746">
    <property type="entry name" value="PRK11779.1"/>
    <property type="match status" value="1"/>
</dbReference>
<feature type="binding site" evidence="14">
    <location>
        <position position="10"/>
    </location>
    <ligand>
        <name>substrate</name>
    </ligand>
</feature>
<evidence type="ECO:0000256" key="3">
    <source>
        <dbReference type="ARBA" id="ARBA00019900"/>
    </source>
</evidence>
<dbReference type="EC" id="3.1.11.1" evidence="2 13"/>
<evidence type="ECO:0000256" key="8">
    <source>
        <dbReference type="ARBA" id="ARBA00022839"/>
    </source>
</evidence>
<dbReference type="OrthoDB" id="9763470at2"/>
<keyword evidence="19" id="KW-1185">Reference proteome</keyword>
<dbReference type="PIRSF" id="PIRSF000977">
    <property type="entry name" value="Exodeoxyribonuclease_I"/>
    <property type="match status" value="1"/>
</dbReference>
<feature type="binding site" evidence="15">
    <location>
        <position position="179"/>
    </location>
    <ligand>
        <name>Mg(2+)</name>
        <dbReference type="ChEBI" id="CHEBI:18420"/>
        <label>2</label>
    </ligand>
</feature>
<evidence type="ECO:0000256" key="1">
    <source>
        <dbReference type="ARBA" id="ARBA00000563"/>
    </source>
</evidence>
<evidence type="ECO:0000256" key="15">
    <source>
        <dbReference type="PIRSR" id="PIRSR000977-2"/>
    </source>
</evidence>
<feature type="domain" description="ExoI SH3-like" evidence="16">
    <location>
        <begin position="195"/>
        <end position="353"/>
    </location>
</feature>
<evidence type="ECO:0000256" key="2">
    <source>
        <dbReference type="ARBA" id="ARBA00012108"/>
    </source>
</evidence>
<comment type="subunit">
    <text evidence="12">Monomer. Interacts with ssb (via C-terminus); this interaction stimulates the exonuclease activity by recruiting the enzyme to its substrate.</text>
</comment>
<dbReference type="GO" id="GO:0006281">
    <property type="term" value="P:DNA repair"/>
    <property type="evidence" value="ECO:0007669"/>
    <property type="project" value="UniProtKB-KW"/>
</dbReference>
<dbReference type="AlphaFoldDB" id="A0A2A2F9L7"/>
<dbReference type="PROSITE" id="PS51784">
    <property type="entry name" value="EXOI_SH3"/>
    <property type="match status" value="1"/>
</dbReference>
<protein>
    <recommendedName>
        <fullName evidence="3 13">Exodeoxyribonuclease I</fullName>
        <ecNumber evidence="2 13">3.1.11.1</ecNumber>
    </recommendedName>
</protein>
<keyword evidence="7 13" id="KW-0378">Hydrolase</keyword>